<evidence type="ECO:0000256" key="5">
    <source>
        <dbReference type="ARBA" id="ARBA00022967"/>
    </source>
</evidence>
<dbReference type="OrthoDB" id="9801496at2"/>
<dbReference type="GO" id="GO:0048038">
    <property type="term" value="F:quinone binding"/>
    <property type="evidence" value="ECO:0007669"/>
    <property type="project" value="InterPro"/>
</dbReference>
<dbReference type="EMBL" id="MWQY01000032">
    <property type="protein sequence ID" value="ORC30312.1"/>
    <property type="molecule type" value="Genomic_DNA"/>
</dbReference>
<dbReference type="InterPro" id="IPR029014">
    <property type="entry name" value="NiFe-Hase_large"/>
</dbReference>
<evidence type="ECO:0000256" key="4">
    <source>
        <dbReference type="ARBA" id="ARBA00022448"/>
    </source>
</evidence>
<keyword evidence="10" id="KW-1185">Reference proteome</keyword>
<sequence>MPEIVNGKSRFNLESGKYLKVWQGPQHPGITGNMSLELTICGDEIVECKTHVGYLHRGFEKLMERRKYIQCFPIVCRICVPEPDFNEYLFAATVEELAGITIPERAVWIRTLNLEMARLASFLMWIGGQAGAFGMGTLGQWTVTLRDYVLDRFEELSGGRIYHMYMIPGGVRADFPEGFRERLLETLETVESTLKDIELAMFSNGVFKKRAVGLGVIAPEIVDQFGITGPNARAAGFKRDTRKDRPYLVYDRLDFEVITATGSDAYSRAVVRLKETFQSIDLIRQILEKMPQEGPFFTKLPNPLHWKVPAGQIYLKAECTRGEYGYYLNSDGGDKPRRIYVRGPSYTHAVALMEHLSIGCDIADTAGLMVSLHTYPPEVER</sequence>
<comment type="function">
    <text evidence="1">NDH-1 shuttles electrons from NADH, via FMN and iron-sulfur (Fe-S) centers, to quinones in the respiratory chain. The immediate electron acceptor for the enzyme in this species is believed to be ubiquinone. Couples the redox reaction to proton translocation (for every two electrons transferred, four hydrogen ions are translocated across the cytoplasmic membrane), and thus conserves the redox energy in a proton gradient.</text>
</comment>
<evidence type="ECO:0000313" key="10">
    <source>
        <dbReference type="Proteomes" id="UP000192343"/>
    </source>
</evidence>
<feature type="domain" description="NADH-quinone oxidoreductase subunit D" evidence="8">
    <location>
        <begin position="306"/>
        <end position="381"/>
    </location>
</feature>
<dbReference type="PANTHER" id="PTHR11993">
    <property type="entry name" value="NADH-UBIQUINONE OXIDOREDUCTASE 49 KDA SUBUNIT"/>
    <property type="match status" value="1"/>
</dbReference>
<dbReference type="InterPro" id="IPR022885">
    <property type="entry name" value="NDH1_su_D/H"/>
</dbReference>
<comment type="subcellular location">
    <subcellularLocation>
        <location evidence="2">Cell membrane</location>
        <topology evidence="2">Peripheral membrane protein</topology>
    </subcellularLocation>
</comment>
<dbReference type="GO" id="GO:0051287">
    <property type="term" value="F:NAD binding"/>
    <property type="evidence" value="ECO:0007669"/>
    <property type="project" value="InterPro"/>
</dbReference>
<dbReference type="STRING" id="1963862.B4O97_18210"/>
<keyword evidence="5 7" id="KW-1278">Translocase</keyword>
<evidence type="ECO:0000256" key="7">
    <source>
        <dbReference type="RuleBase" id="RU003685"/>
    </source>
</evidence>
<accession>A0A1Y1RUB9</accession>
<proteinExistence type="inferred from homology"/>
<reference evidence="9 10" key="1">
    <citation type="submission" date="2017-03" db="EMBL/GenBank/DDBJ databases">
        <title>Draft Genome sequence of Marispirochaeta sp. strain JC444.</title>
        <authorList>
            <person name="Shivani Y."/>
            <person name="Subhash Y."/>
            <person name="Sasikala C."/>
            <person name="Ramana C."/>
        </authorList>
    </citation>
    <scope>NUCLEOTIDE SEQUENCE [LARGE SCALE GENOMIC DNA]</scope>
    <source>
        <strain evidence="9 10">JC444</strain>
    </source>
</reference>
<organism evidence="9 10">
    <name type="scientific">Marispirochaeta aestuarii</name>
    <dbReference type="NCBI Taxonomy" id="1963862"/>
    <lineage>
        <taxon>Bacteria</taxon>
        <taxon>Pseudomonadati</taxon>
        <taxon>Spirochaetota</taxon>
        <taxon>Spirochaetia</taxon>
        <taxon>Spirochaetales</taxon>
        <taxon>Spirochaetaceae</taxon>
        <taxon>Marispirochaeta</taxon>
    </lineage>
</organism>
<dbReference type="GO" id="GO:0005886">
    <property type="term" value="C:plasma membrane"/>
    <property type="evidence" value="ECO:0007669"/>
    <property type="project" value="UniProtKB-SubCell"/>
</dbReference>
<evidence type="ECO:0000256" key="2">
    <source>
        <dbReference type="ARBA" id="ARBA00004202"/>
    </source>
</evidence>
<name>A0A1Y1RUB9_9SPIO</name>
<evidence type="ECO:0000313" key="9">
    <source>
        <dbReference type="EMBL" id="ORC30312.1"/>
    </source>
</evidence>
<evidence type="ECO:0000259" key="8">
    <source>
        <dbReference type="Pfam" id="PF00346"/>
    </source>
</evidence>
<gene>
    <name evidence="9" type="ORF">B4O97_18210</name>
</gene>
<dbReference type="PANTHER" id="PTHR11993:SF10">
    <property type="entry name" value="NADH DEHYDROGENASE [UBIQUINONE] IRON-SULFUR PROTEIN 2, MITOCHONDRIAL"/>
    <property type="match status" value="1"/>
</dbReference>
<keyword evidence="6 7" id="KW-0520">NAD</keyword>
<dbReference type="InterPro" id="IPR014029">
    <property type="entry name" value="NADH_UbQ_OxRdtase_49kDa_CS"/>
</dbReference>
<dbReference type="Proteomes" id="UP000192343">
    <property type="component" value="Unassembled WGS sequence"/>
</dbReference>
<dbReference type="GO" id="GO:0016651">
    <property type="term" value="F:oxidoreductase activity, acting on NAD(P)H"/>
    <property type="evidence" value="ECO:0007669"/>
    <property type="project" value="InterPro"/>
</dbReference>
<evidence type="ECO:0000256" key="3">
    <source>
        <dbReference type="ARBA" id="ARBA00005769"/>
    </source>
</evidence>
<comment type="similarity">
    <text evidence="3 7">Belongs to the complex I 49 kDa subunit family.</text>
</comment>
<protein>
    <submittedName>
        <fullName evidence="9">NADH-quinone oxidoreductase subunit D</fullName>
    </submittedName>
</protein>
<feature type="domain" description="NADH-quinone oxidoreductase subunit D" evidence="8">
    <location>
        <begin position="134"/>
        <end position="299"/>
    </location>
</feature>
<dbReference type="PROSITE" id="PS00535">
    <property type="entry name" value="COMPLEX1_49K"/>
    <property type="match status" value="1"/>
</dbReference>
<dbReference type="InterPro" id="IPR001135">
    <property type="entry name" value="NADH_Q_OxRdtase_suD"/>
</dbReference>
<comment type="caution">
    <text evidence="9">The sequence shown here is derived from an EMBL/GenBank/DDBJ whole genome shotgun (WGS) entry which is preliminary data.</text>
</comment>
<dbReference type="AlphaFoldDB" id="A0A1Y1RUB9"/>
<dbReference type="SUPFAM" id="SSF56762">
    <property type="entry name" value="HydB/Nqo4-like"/>
    <property type="match status" value="1"/>
</dbReference>
<dbReference type="Gene3D" id="1.10.645.10">
    <property type="entry name" value="Cytochrome-c3 Hydrogenase, chain B"/>
    <property type="match status" value="1"/>
</dbReference>
<keyword evidence="4 7" id="KW-0813">Transport</keyword>
<evidence type="ECO:0000256" key="1">
    <source>
        <dbReference type="ARBA" id="ARBA00002378"/>
    </source>
</evidence>
<evidence type="ECO:0000256" key="6">
    <source>
        <dbReference type="ARBA" id="ARBA00023027"/>
    </source>
</evidence>
<dbReference type="Pfam" id="PF00346">
    <property type="entry name" value="Complex1_49kDa"/>
    <property type="match status" value="2"/>
</dbReference>